<evidence type="ECO:0000256" key="1">
    <source>
        <dbReference type="ARBA" id="ARBA00004651"/>
    </source>
</evidence>
<dbReference type="PANTHER" id="PTHR32196:SF69">
    <property type="entry name" value="BRANCHED-CHAIN AMINO ACID TRANSPORT SYSTEM, PERMEASE PROTEIN"/>
    <property type="match status" value="1"/>
</dbReference>
<keyword evidence="5 6" id="KW-0472">Membrane</keyword>
<dbReference type="GO" id="GO:0005886">
    <property type="term" value="C:plasma membrane"/>
    <property type="evidence" value="ECO:0007669"/>
    <property type="project" value="UniProtKB-SubCell"/>
</dbReference>
<evidence type="ECO:0000256" key="3">
    <source>
        <dbReference type="ARBA" id="ARBA00022692"/>
    </source>
</evidence>
<reference evidence="7 8" key="1">
    <citation type="journal article" date="2017" name="MBio">
        <title>Type VI secretion-mediated competition in the bee gut microbiome.</title>
        <authorList>
            <person name="Steele M.I."/>
            <person name="Kwong W.K."/>
            <person name="Powell J.E."/>
            <person name="Whiteley M."/>
            <person name="Moran N.A."/>
        </authorList>
    </citation>
    <scope>NUCLEOTIDE SEQUENCE [LARGE SCALE GENOMIC DNA]</scope>
    <source>
        <strain evidence="7 8">Occ4-2</strain>
    </source>
</reference>
<feature type="transmembrane region" description="Helical" evidence="6">
    <location>
        <begin position="273"/>
        <end position="294"/>
    </location>
</feature>
<evidence type="ECO:0000256" key="6">
    <source>
        <dbReference type="SAM" id="Phobius"/>
    </source>
</evidence>
<organism evidence="7 8">
    <name type="scientific">Snodgrassella alvi</name>
    <dbReference type="NCBI Taxonomy" id="1196083"/>
    <lineage>
        <taxon>Bacteria</taxon>
        <taxon>Pseudomonadati</taxon>
        <taxon>Pseudomonadota</taxon>
        <taxon>Betaproteobacteria</taxon>
        <taxon>Neisseriales</taxon>
        <taxon>Neisseriaceae</taxon>
        <taxon>Snodgrassella</taxon>
    </lineage>
</organism>
<evidence type="ECO:0000256" key="4">
    <source>
        <dbReference type="ARBA" id="ARBA00022989"/>
    </source>
</evidence>
<gene>
    <name evidence="7" type="ORF">BHC48_10420</name>
</gene>
<feature type="transmembrane region" description="Helical" evidence="6">
    <location>
        <begin position="208"/>
        <end position="227"/>
    </location>
</feature>
<comment type="caution">
    <text evidence="7">The sequence shown here is derived from an EMBL/GenBank/DDBJ whole genome shotgun (WGS) entry which is preliminary data.</text>
</comment>
<keyword evidence="4 6" id="KW-1133">Transmembrane helix</keyword>
<evidence type="ECO:0000313" key="7">
    <source>
        <dbReference type="EMBL" id="PIT48140.1"/>
    </source>
</evidence>
<dbReference type="InterPro" id="IPR001851">
    <property type="entry name" value="ABC_transp_permease"/>
</dbReference>
<evidence type="ECO:0000256" key="5">
    <source>
        <dbReference type="ARBA" id="ARBA00023136"/>
    </source>
</evidence>
<accession>A0A2N9XII5</accession>
<feature type="transmembrane region" description="Helical" evidence="6">
    <location>
        <begin position="180"/>
        <end position="202"/>
    </location>
</feature>
<dbReference type="Pfam" id="PF02653">
    <property type="entry name" value="BPD_transp_2"/>
    <property type="match status" value="1"/>
</dbReference>
<feature type="transmembrane region" description="Helical" evidence="6">
    <location>
        <begin position="88"/>
        <end position="107"/>
    </location>
</feature>
<proteinExistence type="predicted"/>
<dbReference type="GO" id="GO:0022857">
    <property type="term" value="F:transmembrane transporter activity"/>
    <property type="evidence" value="ECO:0007669"/>
    <property type="project" value="InterPro"/>
</dbReference>
<comment type="subcellular location">
    <subcellularLocation>
        <location evidence="1">Cell membrane</location>
        <topology evidence="1">Multi-pass membrane protein</topology>
    </subcellularLocation>
</comment>
<dbReference type="PANTHER" id="PTHR32196">
    <property type="entry name" value="ABC TRANSPORTER PERMEASE PROTEIN YPHD-RELATED-RELATED"/>
    <property type="match status" value="1"/>
</dbReference>
<keyword evidence="2" id="KW-1003">Cell membrane</keyword>
<feature type="transmembrane region" description="Helical" evidence="6">
    <location>
        <begin position="132"/>
        <end position="154"/>
    </location>
</feature>
<name>A0A2N9XII5_9NEIS</name>
<feature type="transmembrane region" description="Helical" evidence="6">
    <location>
        <begin position="62"/>
        <end position="81"/>
    </location>
</feature>
<sequence>MSSIALFGALESGLIYALVALGVLISFRILDFPDLTADGSFPLGGAVFAVCVTHGINPWLATALGAAAGACAGLMTAWLHVSLKIMQLLASILVMVALYSVNLRIMGAPNLPLLDQPSVFTPFFNADFSNQYWVQPLVIFGFVLIAKLFLDWFFATEIGLSMRATGVNARMARAQGVNTARILLLGMAMSNAFIAMAGALFVQTQGGADISIGIGTIVVGLAAVIIGETLIPGKRFFVITLAVIVGAVLYRAFIALALGSDTLQHIGFGPQDLNLVTAILVVLALRLPAIKSYFKRKLKA</sequence>
<dbReference type="Proteomes" id="UP000231484">
    <property type="component" value="Unassembled WGS sequence"/>
</dbReference>
<feature type="transmembrane region" description="Helical" evidence="6">
    <location>
        <begin position="236"/>
        <end position="258"/>
    </location>
</feature>
<dbReference type="CDD" id="cd06574">
    <property type="entry name" value="TM_PBP1_branched-chain-AA_like"/>
    <property type="match status" value="1"/>
</dbReference>
<dbReference type="EMBL" id="MEIQ01000053">
    <property type="protein sequence ID" value="PIT48140.1"/>
    <property type="molecule type" value="Genomic_DNA"/>
</dbReference>
<evidence type="ECO:0000256" key="2">
    <source>
        <dbReference type="ARBA" id="ARBA00022475"/>
    </source>
</evidence>
<keyword evidence="3 6" id="KW-0812">Transmembrane</keyword>
<protein>
    <submittedName>
        <fullName evidence="7">ABC transporter permease</fullName>
    </submittedName>
</protein>
<evidence type="ECO:0000313" key="8">
    <source>
        <dbReference type="Proteomes" id="UP000231484"/>
    </source>
</evidence>
<feature type="transmembrane region" description="Helical" evidence="6">
    <location>
        <begin position="6"/>
        <end position="27"/>
    </location>
</feature>
<dbReference type="AlphaFoldDB" id="A0A2N9XII5"/>